<keyword evidence="4" id="KW-1185">Reference proteome</keyword>
<dbReference type="Gene3D" id="3.40.50.150">
    <property type="entry name" value="Vaccinia Virus protein VP39"/>
    <property type="match status" value="1"/>
</dbReference>
<protein>
    <submittedName>
        <fullName evidence="3">16S rRNA (Guanine(966)-N(2))-methyltransferase RsmD</fullName>
        <ecNumber evidence="3">2.1.1.171</ecNumber>
    </submittedName>
</protein>
<evidence type="ECO:0000313" key="3">
    <source>
        <dbReference type="EMBL" id="MFD1195387.1"/>
    </source>
</evidence>
<keyword evidence="2 3" id="KW-0808">Transferase</keyword>
<dbReference type="PROSITE" id="PS00092">
    <property type="entry name" value="N6_MTASE"/>
    <property type="match status" value="1"/>
</dbReference>
<organism evidence="3 4">
    <name type="scientific">Seohaeicola saemankumensis</name>
    <dbReference type="NCBI Taxonomy" id="481181"/>
    <lineage>
        <taxon>Bacteria</taxon>
        <taxon>Pseudomonadati</taxon>
        <taxon>Pseudomonadota</taxon>
        <taxon>Alphaproteobacteria</taxon>
        <taxon>Rhodobacterales</taxon>
        <taxon>Roseobacteraceae</taxon>
        <taxon>Seohaeicola</taxon>
    </lineage>
</organism>
<dbReference type="NCBIfam" id="TIGR00095">
    <property type="entry name" value="16S rRNA (guanine(966)-N(2))-methyltransferase RsmD"/>
    <property type="match status" value="1"/>
</dbReference>
<dbReference type="InterPro" id="IPR002052">
    <property type="entry name" value="DNA_methylase_N6_adenine_CS"/>
</dbReference>
<dbReference type="SUPFAM" id="SSF53335">
    <property type="entry name" value="S-adenosyl-L-methionine-dependent methyltransferases"/>
    <property type="match status" value="1"/>
</dbReference>
<comment type="caution">
    <text evidence="3">The sequence shown here is derived from an EMBL/GenBank/DDBJ whole genome shotgun (WGS) entry which is preliminary data.</text>
</comment>
<dbReference type="InterPro" id="IPR029063">
    <property type="entry name" value="SAM-dependent_MTases_sf"/>
</dbReference>
<evidence type="ECO:0000256" key="2">
    <source>
        <dbReference type="ARBA" id="ARBA00022679"/>
    </source>
</evidence>
<dbReference type="EC" id="2.1.1.171" evidence="3"/>
<proteinExistence type="predicted"/>
<dbReference type="InterPro" id="IPR004398">
    <property type="entry name" value="RNA_MeTrfase_RsmD"/>
</dbReference>
<dbReference type="PANTHER" id="PTHR43542">
    <property type="entry name" value="METHYLTRANSFERASE"/>
    <property type="match status" value="1"/>
</dbReference>
<sequence length="186" mass="19769">MRIVAGRFRGRALAALGKGDPGAHLRPTTDRTRESLFNMLAGGRFGDPITGARVLDLFAGTGALGLEALSRGASHITFVDDGAKALVLIRQNIALCGAETDTRIIKRDARRLPPNDGAPCDLVFLDPPYAKGLGEQALTQALAQGWIAPEALIVWEESAAITPPEGVTLLDSRRYGDTVINLLRAS</sequence>
<dbReference type="EMBL" id="JBHTKR010000004">
    <property type="protein sequence ID" value="MFD1195387.1"/>
    <property type="molecule type" value="Genomic_DNA"/>
</dbReference>
<keyword evidence="1 3" id="KW-0489">Methyltransferase</keyword>
<dbReference type="RefSeq" id="WP_380792012.1">
    <property type="nucleotide sequence ID" value="NZ_JBHTKR010000004.1"/>
</dbReference>
<evidence type="ECO:0000256" key="1">
    <source>
        <dbReference type="ARBA" id="ARBA00022603"/>
    </source>
</evidence>
<dbReference type="PANTHER" id="PTHR43542:SF1">
    <property type="entry name" value="METHYLTRANSFERASE"/>
    <property type="match status" value="1"/>
</dbReference>
<gene>
    <name evidence="3" type="primary">rsmD</name>
    <name evidence="3" type="ORF">ACFQ3C_11960</name>
</gene>
<dbReference type="GO" id="GO:0052913">
    <property type="term" value="F:16S rRNA (guanine(966)-N(2))-methyltransferase activity"/>
    <property type="evidence" value="ECO:0007669"/>
    <property type="project" value="UniProtKB-EC"/>
</dbReference>
<accession>A0ABW3TH57</accession>
<dbReference type="Proteomes" id="UP001597151">
    <property type="component" value="Unassembled WGS sequence"/>
</dbReference>
<dbReference type="Pfam" id="PF03602">
    <property type="entry name" value="Cons_hypoth95"/>
    <property type="match status" value="1"/>
</dbReference>
<dbReference type="PIRSF" id="PIRSF004553">
    <property type="entry name" value="CHP00095"/>
    <property type="match status" value="1"/>
</dbReference>
<name>A0ABW3TH57_9RHOB</name>
<dbReference type="CDD" id="cd02440">
    <property type="entry name" value="AdoMet_MTases"/>
    <property type="match status" value="1"/>
</dbReference>
<reference evidence="4" key="1">
    <citation type="journal article" date="2019" name="Int. J. Syst. Evol. Microbiol.">
        <title>The Global Catalogue of Microorganisms (GCM) 10K type strain sequencing project: providing services to taxonomists for standard genome sequencing and annotation.</title>
        <authorList>
            <consortium name="The Broad Institute Genomics Platform"/>
            <consortium name="The Broad Institute Genome Sequencing Center for Infectious Disease"/>
            <person name="Wu L."/>
            <person name="Ma J."/>
        </authorList>
    </citation>
    <scope>NUCLEOTIDE SEQUENCE [LARGE SCALE GENOMIC DNA]</scope>
    <source>
        <strain evidence="4">CCUG 55328</strain>
    </source>
</reference>
<evidence type="ECO:0000313" key="4">
    <source>
        <dbReference type="Proteomes" id="UP001597151"/>
    </source>
</evidence>